<name>J4GSL1_9APHY</name>
<feature type="compositionally biased region" description="Polar residues" evidence="1">
    <location>
        <begin position="622"/>
        <end position="636"/>
    </location>
</feature>
<proteinExistence type="predicted"/>
<evidence type="ECO:0000313" key="4">
    <source>
        <dbReference type="Proteomes" id="UP000006352"/>
    </source>
</evidence>
<dbReference type="RefSeq" id="XP_012183473.1">
    <property type="nucleotide sequence ID" value="XM_012328083.1"/>
</dbReference>
<dbReference type="InterPro" id="IPR014756">
    <property type="entry name" value="Ig_E-set"/>
</dbReference>
<dbReference type="OrthoDB" id="298939at2759"/>
<dbReference type="AlphaFoldDB" id="J4GSL1"/>
<dbReference type="GeneID" id="24099101"/>
<sequence length="1091" mass="117223">MSTTAKQMPAGLGIALDSQFPHGSQSIQSRALKFMLLHFLISESYYCFTSSTDTERVEECLNSSDRIATAFNEADKGAFIRSETLFDFQVSQTRNTTELKALLGNGNARLKSGAAVQAVLDTPGSQIMKAKRADLDTIRLEQSKHKARLEADIILDNNIVVQGGHLRGHIKLRVRKRSKKEAAVLLSDGKIRVVGFECIPGQDDRHTFFQCVVPLSQVAEGVHSLYSSPPNPGGFAPAMEGAHVFPFSIHIPSTGASGTAKGVLHVHSGIAVQYIAMISMKMQNPNNGKRSIAHFYRNCEVWPQLNPAVVLASAPRPLQAATSKGLSVLGNSSKVKMTALLHRLTWIAGQRCSVSLVVVNETKKTIRSLALTLIRTTTIFRPKPMLDAGPARSADPDACQTTTMHKVVSESVLEMAQRGVKGHASAKGWWTGVAPGQELSFSHYVLLPPDALSVARGRLLEVEYSIRVTLSAGPLTSDVHVTLPIRIINFLSIDSNPSDLLHSMAGAHVRPLRRRRSIDGELDPRVHSVKGWSMLAHGLPDSRTSSLVCSASRHKSTLNPPQRTASVEGLRSPGRIAPASISTGALRITNPDRHPSYMSGLSNTEDEDSSAHSSNSSYSSSVDGCTSSSEPESSQLEGGISGDSDSDEEVHMVLNSAAVDEEENGSELTIAGPEYGSCASRVNVPRPTGPRSESYLERGRKPYRDHSHSQYSVRNASACHASSENPGNIEGFSQRVHERLTAITTTHSDTVSRIKEGDDADNIHHLQIGCDSEGNAGLEGEVTPKLGHRLLLSPLGKPVRPARNPSRRCGVRAQPIQDEIIGHASKTPSICDVKNSHVFNHSETLATPARNHSPTVDQMPSIYSAAHRKLPHLPHGHFTPDSSSTSLSPLLTAPALSSSVHRGLPVAHSVCCTASGDSSATVDSRPIHPSAELTGSIVESSDQHARSHGEVAIVDAQQHCSSCACALHGAAPSYVALCRVHREKLPICPVEESPADGHGATYGRALPECPRPEMHCTSKTHCRAQPSQQRSVFTEKTGSTATRGRPVTALYFTGISENDCRGGEYATAVKGRIAELEERVRGAQGDGNGFV</sequence>
<accession>J4GSL1</accession>
<reference evidence="3 4" key="1">
    <citation type="journal article" date="2012" name="Appl. Environ. Microbiol.">
        <title>Short-read sequencing for genomic analysis of the brown rot fungus Fibroporia radiculosa.</title>
        <authorList>
            <person name="Tang J.D."/>
            <person name="Perkins A.D."/>
            <person name="Sonstegard T.S."/>
            <person name="Schroeder S.G."/>
            <person name="Burgess S.C."/>
            <person name="Diehl S.V."/>
        </authorList>
    </citation>
    <scope>NUCLEOTIDE SEQUENCE [LARGE SCALE GENOMIC DNA]</scope>
    <source>
        <strain evidence="3 4">TFFH 294</strain>
    </source>
</reference>
<dbReference type="Proteomes" id="UP000006352">
    <property type="component" value="Unassembled WGS sequence"/>
</dbReference>
<evidence type="ECO:0000259" key="2">
    <source>
        <dbReference type="SMART" id="SM01017"/>
    </source>
</evidence>
<keyword evidence="4" id="KW-1185">Reference proteome</keyword>
<evidence type="ECO:0000313" key="3">
    <source>
        <dbReference type="EMBL" id="CCM04190.1"/>
    </source>
</evidence>
<feature type="compositionally biased region" description="Low complexity" evidence="1">
    <location>
        <begin position="611"/>
        <end position="621"/>
    </location>
</feature>
<dbReference type="EMBL" id="HE797145">
    <property type="protein sequence ID" value="CCM04190.1"/>
    <property type="molecule type" value="Genomic_DNA"/>
</dbReference>
<dbReference type="Gene3D" id="2.60.40.640">
    <property type="match status" value="1"/>
</dbReference>
<feature type="compositionally biased region" description="Basic and acidic residues" evidence="1">
    <location>
        <begin position="694"/>
        <end position="708"/>
    </location>
</feature>
<feature type="region of interest" description="Disordered" evidence="1">
    <location>
        <begin position="547"/>
        <end position="711"/>
    </location>
</feature>
<evidence type="ECO:0000256" key="1">
    <source>
        <dbReference type="SAM" id="MobiDB-lite"/>
    </source>
</evidence>
<dbReference type="InParanoid" id="J4GSL1"/>
<feature type="domain" description="Arrestin C-terminal-like" evidence="2">
    <location>
        <begin position="331"/>
        <end position="490"/>
    </location>
</feature>
<dbReference type="Pfam" id="PF02752">
    <property type="entry name" value="Arrestin_C"/>
    <property type="match status" value="1"/>
</dbReference>
<dbReference type="STRING" id="599839.J4GSL1"/>
<dbReference type="InterPro" id="IPR014752">
    <property type="entry name" value="Arrestin-like_C"/>
</dbReference>
<gene>
    <name evidence="3" type="ORF">FIBRA_06356</name>
</gene>
<organism evidence="3 4">
    <name type="scientific">Fibroporia radiculosa</name>
    <dbReference type="NCBI Taxonomy" id="599839"/>
    <lineage>
        <taxon>Eukaryota</taxon>
        <taxon>Fungi</taxon>
        <taxon>Dikarya</taxon>
        <taxon>Basidiomycota</taxon>
        <taxon>Agaricomycotina</taxon>
        <taxon>Agaricomycetes</taxon>
        <taxon>Polyporales</taxon>
        <taxon>Fibroporiaceae</taxon>
        <taxon>Fibroporia</taxon>
    </lineage>
</organism>
<protein>
    <recommendedName>
        <fullName evidence="2">Arrestin C-terminal-like domain-containing protein</fullName>
    </recommendedName>
</protein>
<dbReference type="HOGENOM" id="CLU_284543_0_0_1"/>
<dbReference type="InterPro" id="IPR011022">
    <property type="entry name" value="Arrestin_C-like"/>
</dbReference>
<dbReference type="SUPFAM" id="SSF81296">
    <property type="entry name" value="E set domains"/>
    <property type="match status" value="1"/>
</dbReference>
<dbReference type="SMART" id="SM01017">
    <property type="entry name" value="Arrestin_C"/>
    <property type="match status" value="1"/>
</dbReference>